<keyword evidence="3" id="KW-1185">Reference proteome</keyword>
<feature type="compositionally biased region" description="Basic and acidic residues" evidence="1">
    <location>
        <begin position="1"/>
        <end position="10"/>
    </location>
</feature>
<protein>
    <submittedName>
        <fullName evidence="2">Uncharacterized protein</fullName>
    </submittedName>
</protein>
<evidence type="ECO:0000256" key="1">
    <source>
        <dbReference type="SAM" id="MobiDB-lite"/>
    </source>
</evidence>
<feature type="non-terminal residue" evidence="2">
    <location>
        <position position="1"/>
    </location>
</feature>
<organism evidence="2 3">
    <name type="scientific">Pristionchus entomophagus</name>
    <dbReference type="NCBI Taxonomy" id="358040"/>
    <lineage>
        <taxon>Eukaryota</taxon>
        <taxon>Metazoa</taxon>
        <taxon>Ecdysozoa</taxon>
        <taxon>Nematoda</taxon>
        <taxon>Chromadorea</taxon>
        <taxon>Rhabditida</taxon>
        <taxon>Rhabditina</taxon>
        <taxon>Diplogasteromorpha</taxon>
        <taxon>Diplogasteroidea</taxon>
        <taxon>Neodiplogasteridae</taxon>
        <taxon>Pristionchus</taxon>
    </lineage>
</organism>
<comment type="caution">
    <text evidence="2">The sequence shown here is derived from an EMBL/GenBank/DDBJ whole genome shotgun (WGS) entry which is preliminary data.</text>
</comment>
<reference evidence="2" key="1">
    <citation type="submission" date="2023-10" db="EMBL/GenBank/DDBJ databases">
        <title>Genome assembly of Pristionchus species.</title>
        <authorList>
            <person name="Yoshida K."/>
            <person name="Sommer R.J."/>
        </authorList>
    </citation>
    <scope>NUCLEOTIDE SEQUENCE</scope>
    <source>
        <strain evidence="2">RS0144</strain>
    </source>
</reference>
<evidence type="ECO:0000313" key="3">
    <source>
        <dbReference type="Proteomes" id="UP001432027"/>
    </source>
</evidence>
<feature type="region of interest" description="Disordered" evidence="1">
    <location>
        <begin position="1"/>
        <end position="21"/>
    </location>
</feature>
<name>A0AAV5UKY4_9BILA</name>
<dbReference type="EMBL" id="BTSX01000006">
    <property type="protein sequence ID" value="GMT07711.1"/>
    <property type="molecule type" value="Genomic_DNA"/>
</dbReference>
<proteinExistence type="predicted"/>
<gene>
    <name evidence="2" type="ORF">PENTCL1PPCAC_29885</name>
</gene>
<sequence>RSDENDHGENDGDDLDGEYDERRQRPVVHHLLLLVEGELSKVDLRHGVSQHLHFVRCVPEFVDGRCSRAIHHRP</sequence>
<dbReference type="Proteomes" id="UP001432027">
    <property type="component" value="Unassembled WGS sequence"/>
</dbReference>
<accession>A0AAV5UKY4</accession>
<feature type="non-terminal residue" evidence="2">
    <location>
        <position position="74"/>
    </location>
</feature>
<evidence type="ECO:0000313" key="2">
    <source>
        <dbReference type="EMBL" id="GMT07711.1"/>
    </source>
</evidence>
<dbReference type="AlphaFoldDB" id="A0AAV5UKY4"/>